<accession>A0A8K0H0Z9</accession>
<dbReference type="InterPro" id="IPR039280">
    <property type="entry name" value="VUP"/>
</dbReference>
<dbReference type="Proteomes" id="UP000796880">
    <property type="component" value="Unassembled WGS sequence"/>
</dbReference>
<feature type="region of interest" description="Disordered" evidence="1">
    <location>
        <begin position="70"/>
        <end position="165"/>
    </location>
</feature>
<proteinExistence type="predicted"/>
<protein>
    <submittedName>
        <fullName evidence="2">Uncharacterized protein</fullName>
    </submittedName>
</protein>
<dbReference type="PANTHER" id="PTHR33974:SF2">
    <property type="entry name" value="VASCULAR-RELATED UNKNOWN PROTEIN 1"/>
    <property type="match status" value="1"/>
</dbReference>
<dbReference type="AlphaFoldDB" id="A0A8K0H0Z9"/>
<gene>
    <name evidence="2" type="ORF">FNV43_RR13401</name>
</gene>
<dbReference type="OrthoDB" id="779856at2759"/>
<organism evidence="2 3">
    <name type="scientific">Rhamnella rubrinervis</name>
    <dbReference type="NCBI Taxonomy" id="2594499"/>
    <lineage>
        <taxon>Eukaryota</taxon>
        <taxon>Viridiplantae</taxon>
        <taxon>Streptophyta</taxon>
        <taxon>Embryophyta</taxon>
        <taxon>Tracheophyta</taxon>
        <taxon>Spermatophyta</taxon>
        <taxon>Magnoliopsida</taxon>
        <taxon>eudicotyledons</taxon>
        <taxon>Gunneridae</taxon>
        <taxon>Pentapetalae</taxon>
        <taxon>rosids</taxon>
        <taxon>fabids</taxon>
        <taxon>Rosales</taxon>
        <taxon>Rhamnaceae</taxon>
        <taxon>rhamnoid group</taxon>
        <taxon>Rhamneae</taxon>
        <taxon>Rhamnella</taxon>
    </lineage>
</organism>
<comment type="caution">
    <text evidence="2">The sequence shown here is derived from an EMBL/GenBank/DDBJ whole genome shotgun (WGS) entry which is preliminary data.</text>
</comment>
<keyword evidence="3" id="KW-1185">Reference proteome</keyword>
<sequence>MASMGDYSFYSSPPHSAKPVADSKATSEEESGWTAYFQDLSEHHHQEQHEEQSLVSSCFAATSSMVSDAASHAAWRNSRGGRQNHVGATGEFGSPKTPIRLSFKKTRTKQISAHDDSLEDTASSPVNSPKIGDLRQIDHMNPRRNTFDQHNDISTGKGGISENSEVHCDHEEERSNNMGLKNNGKKETCIDLKRRGLCLVPMSMLVNYLG</sequence>
<feature type="compositionally biased region" description="Basic and acidic residues" evidence="1">
    <location>
        <begin position="132"/>
        <end position="151"/>
    </location>
</feature>
<evidence type="ECO:0000313" key="2">
    <source>
        <dbReference type="EMBL" id="KAF3443711.1"/>
    </source>
</evidence>
<dbReference type="PANTHER" id="PTHR33974">
    <property type="entry name" value="VASCULAR-RELATED UNKNOWN PROTEIN 1-RELATED"/>
    <property type="match status" value="1"/>
</dbReference>
<feature type="compositionally biased region" description="Basic and acidic residues" evidence="1">
    <location>
        <begin position="40"/>
        <end position="52"/>
    </location>
</feature>
<dbReference type="GO" id="GO:0010089">
    <property type="term" value="P:xylem development"/>
    <property type="evidence" value="ECO:0007669"/>
    <property type="project" value="InterPro"/>
</dbReference>
<reference evidence="2" key="1">
    <citation type="submission" date="2020-03" db="EMBL/GenBank/DDBJ databases">
        <title>A high-quality chromosome-level genome assembly of a woody plant with both climbing and erect habits, Rhamnella rubrinervis.</title>
        <authorList>
            <person name="Lu Z."/>
            <person name="Yang Y."/>
            <person name="Zhu X."/>
            <person name="Sun Y."/>
        </authorList>
    </citation>
    <scope>NUCLEOTIDE SEQUENCE</scope>
    <source>
        <strain evidence="2">BYM</strain>
        <tissue evidence="2">Leaf</tissue>
    </source>
</reference>
<evidence type="ECO:0000256" key="1">
    <source>
        <dbReference type="SAM" id="MobiDB-lite"/>
    </source>
</evidence>
<dbReference type="EMBL" id="VOIH02000006">
    <property type="protein sequence ID" value="KAF3443711.1"/>
    <property type="molecule type" value="Genomic_DNA"/>
</dbReference>
<feature type="region of interest" description="Disordered" evidence="1">
    <location>
        <begin position="1"/>
        <end position="55"/>
    </location>
</feature>
<name>A0A8K0H0Z9_9ROSA</name>
<evidence type="ECO:0000313" key="3">
    <source>
        <dbReference type="Proteomes" id="UP000796880"/>
    </source>
</evidence>